<comment type="caution">
    <text evidence="1">The sequence shown here is derived from an EMBL/GenBank/DDBJ whole genome shotgun (WGS) entry which is preliminary data.</text>
</comment>
<dbReference type="AlphaFoldDB" id="A0ABD0PCH6"/>
<feature type="non-terminal residue" evidence="1">
    <location>
        <position position="51"/>
    </location>
</feature>
<dbReference type="Proteomes" id="UP001529510">
    <property type="component" value="Unassembled WGS sequence"/>
</dbReference>
<sequence>SLIAADSVDSAIQHLVGEDGQRVITIVTDQQGNLQTGNLGQKFFVTMQGQQ</sequence>
<name>A0ABD0PCH6_CIRMR</name>
<evidence type="ECO:0000313" key="2">
    <source>
        <dbReference type="Proteomes" id="UP001529510"/>
    </source>
</evidence>
<organism evidence="1 2">
    <name type="scientific">Cirrhinus mrigala</name>
    <name type="common">Mrigala</name>
    <dbReference type="NCBI Taxonomy" id="683832"/>
    <lineage>
        <taxon>Eukaryota</taxon>
        <taxon>Metazoa</taxon>
        <taxon>Chordata</taxon>
        <taxon>Craniata</taxon>
        <taxon>Vertebrata</taxon>
        <taxon>Euteleostomi</taxon>
        <taxon>Actinopterygii</taxon>
        <taxon>Neopterygii</taxon>
        <taxon>Teleostei</taxon>
        <taxon>Ostariophysi</taxon>
        <taxon>Cypriniformes</taxon>
        <taxon>Cyprinidae</taxon>
        <taxon>Labeoninae</taxon>
        <taxon>Labeonini</taxon>
        <taxon>Cirrhinus</taxon>
    </lineage>
</organism>
<dbReference type="EMBL" id="JAMKFB020000016">
    <property type="protein sequence ID" value="KAL0171639.1"/>
    <property type="molecule type" value="Genomic_DNA"/>
</dbReference>
<keyword evidence="2" id="KW-1185">Reference proteome</keyword>
<accession>A0ABD0PCH6</accession>
<feature type="non-terminal residue" evidence="1">
    <location>
        <position position="1"/>
    </location>
</feature>
<protein>
    <submittedName>
        <fullName evidence="1">Uncharacterized protein</fullName>
    </submittedName>
</protein>
<reference evidence="1 2" key="1">
    <citation type="submission" date="2024-05" db="EMBL/GenBank/DDBJ databases">
        <title>Genome sequencing and assembly of Indian major carp, Cirrhinus mrigala (Hamilton, 1822).</title>
        <authorList>
            <person name="Mohindra V."/>
            <person name="Chowdhury L.M."/>
            <person name="Lal K."/>
            <person name="Jena J.K."/>
        </authorList>
    </citation>
    <scope>NUCLEOTIDE SEQUENCE [LARGE SCALE GENOMIC DNA]</scope>
    <source>
        <strain evidence="1">CM1030</strain>
        <tissue evidence="1">Blood</tissue>
    </source>
</reference>
<evidence type="ECO:0000313" key="1">
    <source>
        <dbReference type="EMBL" id="KAL0171639.1"/>
    </source>
</evidence>
<proteinExistence type="predicted"/>
<gene>
    <name evidence="1" type="ORF">M9458_031950</name>
</gene>